<evidence type="ECO:0000313" key="1">
    <source>
        <dbReference type="EMBL" id="BBL61686.1"/>
    </source>
</evidence>
<organism evidence="1 2">
    <name type="scientific">Methanobrevibacter arboriphilus</name>
    <dbReference type="NCBI Taxonomy" id="39441"/>
    <lineage>
        <taxon>Archaea</taxon>
        <taxon>Methanobacteriati</taxon>
        <taxon>Methanobacteriota</taxon>
        <taxon>Methanomada group</taxon>
        <taxon>Methanobacteria</taxon>
        <taxon>Methanobacteriales</taxon>
        <taxon>Methanobacteriaceae</taxon>
        <taxon>Methanobrevibacter</taxon>
    </lineage>
</organism>
<accession>A0ACA8R2D0</accession>
<reference evidence="1" key="1">
    <citation type="submission" date="2019-06" db="EMBL/GenBank/DDBJ databases">
        <title>Complete genome sequence of Methanobrevibacter arboriphilus strain SA.</title>
        <authorList>
            <person name="Asakawa S."/>
        </authorList>
    </citation>
    <scope>NUCLEOTIDE SEQUENCE</scope>
    <source>
        <strain evidence="1">SA</strain>
    </source>
</reference>
<gene>
    <name evidence="1" type="ORF">MarbSA_07260</name>
</gene>
<proteinExistence type="predicted"/>
<dbReference type="Proteomes" id="UP000825015">
    <property type="component" value="Chromosome"/>
</dbReference>
<sequence>MMKNKIMKSILFRDRCFISFVMVLAFLLLFCLSSVSAAEYNFTSDNTTSDFQGVIDNDTDDELVINLADGNYTFDRINVSRNATIIGKNRNVNISGSGGVLFNITASHVRLINLTITGYTSAIVGNSSDLTVTGNNITTSGISINISSSGDNLTNIIIEDNVIVSSVSNIYYGAVFVNGNGMAISFVSFINNSIRGNGTSNSNGVRINSKGINNLTFDGNNITGTYDGVYLDASSSNNTNITFANNNITGTYNGVYLAAYSSNNTNITFANNNITGTDYGVALAAYSDNNTTI</sequence>
<name>A0ACA8R2D0_METAZ</name>
<evidence type="ECO:0000313" key="2">
    <source>
        <dbReference type="Proteomes" id="UP000825015"/>
    </source>
</evidence>
<dbReference type="EMBL" id="AP019779">
    <property type="protein sequence ID" value="BBL61686.1"/>
    <property type="molecule type" value="Genomic_DNA"/>
</dbReference>
<keyword evidence="2" id="KW-1185">Reference proteome</keyword>
<protein>
    <submittedName>
        <fullName evidence="1">Uncharacterized protein</fullName>
    </submittedName>
</protein>